<dbReference type="NCBIfam" id="TIGR02292">
    <property type="entry name" value="ygfB_yecA"/>
    <property type="match status" value="1"/>
</dbReference>
<accession>A0A6I5RW96</accession>
<evidence type="ECO:0000313" key="1">
    <source>
        <dbReference type="EMBL" id="NES12039.1"/>
    </source>
</evidence>
<dbReference type="NCBIfam" id="NF007704">
    <property type="entry name" value="PRK10396.1"/>
    <property type="match status" value="1"/>
</dbReference>
<dbReference type="Pfam" id="PF03695">
    <property type="entry name" value="UPF0149"/>
    <property type="match status" value="1"/>
</dbReference>
<sequence length="194" mass="21471">MYDAYLQPLNDRELGRLDDLLLKYGNDDAILTLSELDGLFVALASSPSALMPSQWLPEISGGRKVKFKKEAEGEAYYALLLRHMNSIEQKLLEAIDQFEPSFLNCCEGIGAADMIEDWCFGYMRGVQLAQWPSLPTEQAEHLAAIELHGLEENLSKVEALTDEEHAASIEPIAVAARVLNGYFLTQRALEGGAP</sequence>
<comment type="caution">
    <text evidence="1">The sequence shown here is derived from an EMBL/GenBank/DDBJ whole genome shotgun (WGS) entry which is preliminary data.</text>
</comment>
<organism evidence="1 2">
    <name type="scientific">Pseudomonas laurentiana</name>
    <dbReference type="NCBI Taxonomy" id="2364649"/>
    <lineage>
        <taxon>Bacteria</taxon>
        <taxon>Pseudomonadati</taxon>
        <taxon>Pseudomonadota</taxon>
        <taxon>Gammaproteobacteria</taxon>
        <taxon>Pseudomonadales</taxon>
        <taxon>Pseudomonadaceae</taxon>
        <taxon>Pseudomonas</taxon>
    </lineage>
</organism>
<keyword evidence="2" id="KW-1185">Reference proteome</keyword>
<dbReference type="InterPro" id="IPR036255">
    <property type="entry name" value="YgfB-like_sf"/>
</dbReference>
<dbReference type="AlphaFoldDB" id="A0A6I5RW96"/>
<dbReference type="Gene3D" id="1.20.120.740">
    <property type="entry name" value="YgfB uncharacterised protein family UPF0149, PF03695"/>
    <property type="match status" value="1"/>
</dbReference>
<gene>
    <name evidence="1" type="ORF">G3O07_23655</name>
</gene>
<dbReference type="RefSeq" id="WP_163939885.1">
    <property type="nucleotide sequence ID" value="NZ_BMQU01000010.1"/>
</dbReference>
<reference evidence="1 2" key="1">
    <citation type="submission" date="2020-02" db="EMBL/GenBank/DDBJ databases">
        <title>Broccoli isolated Pseudomonas sp.</title>
        <authorList>
            <person name="Fujikawa T."/>
            <person name="Sawada H."/>
        </authorList>
    </citation>
    <scope>NUCLEOTIDE SEQUENCE [LARGE SCALE GENOMIC DNA]</scope>
    <source>
        <strain evidence="1 2">JCM 32154</strain>
    </source>
</reference>
<name>A0A6I5RW96_9PSED</name>
<protein>
    <submittedName>
        <fullName evidence="1">UPF0149 family protein</fullName>
    </submittedName>
</protein>
<proteinExistence type="predicted"/>
<dbReference type="EMBL" id="JAAHBT010000417">
    <property type="protein sequence ID" value="NES12039.1"/>
    <property type="molecule type" value="Genomic_DNA"/>
</dbReference>
<dbReference type="Proteomes" id="UP000471751">
    <property type="component" value="Unassembled WGS sequence"/>
</dbReference>
<dbReference type="SUPFAM" id="SSF101327">
    <property type="entry name" value="YgfB-like"/>
    <property type="match status" value="1"/>
</dbReference>
<evidence type="ECO:0000313" key="2">
    <source>
        <dbReference type="Proteomes" id="UP000471751"/>
    </source>
</evidence>
<dbReference type="InterPro" id="IPR011978">
    <property type="entry name" value="YgfB-like"/>
</dbReference>